<sequence>MGYYINLQNVDLNKYMTILKSADLLPSRLVLKHDIDKHFERIKSSGVVNLEEYLERTKTKRKLQDFSKQYGVDENYLTILTREIKSYLKPPCKLKDFPGIPAKIVLTLKEKGLNNTLQFFEYGLTPAKRKKLSMETGVSEEWILKLARLTDLCRIRWVNHTFAFILMETGYGSAQNIAGANVSELHEKVNRFIEENGLFKVRIGLHDIKLCIEAAKNLSFDMIF</sequence>
<dbReference type="Pfam" id="PF14229">
    <property type="entry name" value="DUF4332"/>
    <property type="match status" value="1"/>
</dbReference>
<evidence type="ECO:0000313" key="2">
    <source>
        <dbReference type="EMBL" id="QGY42209.1"/>
    </source>
</evidence>
<dbReference type="Proteomes" id="UP000428260">
    <property type="component" value="Chromosome"/>
</dbReference>
<evidence type="ECO:0000259" key="1">
    <source>
        <dbReference type="Pfam" id="PF14229"/>
    </source>
</evidence>
<protein>
    <submittedName>
        <fullName evidence="2">DUF4332 domain-containing protein</fullName>
    </submittedName>
</protein>
<proteinExistence type="predicted"/>
<accession>A0A6I6JLW7</accession>
<dbReference type="InterPro" id="IPR025567">
    <property type="entry name" value="DUF4332"/>
</dbReference>
<dbReference type="KEGG" id="mcos:GM418_00620"/>
<gene>
    <name evidence="2" type="ORF">GM418_00620</name>
</gene>
<keyword evidence="3" id="KW-1185">Reference proteome</keyword>
<dbReference type="EMBL" id="CP046401">
    <property type="protein sequence ID" value="QGY42209.1"/>
    <property type="molecule type" value="Genomic_DNA"/>
</dbReference>
<evidence type="ECO:0000313" key="3">
    <source>
        <dbReference type="Proteomes" id="UP000428260"/>
    </source>
</evidence>
<name>A0A6I6JLW7_9BACT</name>
<reference evidence="2 3" key="1">
    <citation type="submission" date="2019-11" db="EMBL/GenBank/DDBJ databases">
        <authorList>
            <person name="Zheng R.K."/>
            <person name="Sun C.M."/>
        </authorList>
    </citation>
    <scope>NUCLEOTIDE SEQUENCE [LARGE SCALE GENOMIC DNA]</scope>
    <source>
        <strain evidence="2 3">WC007</strain>
    </source>
</reference>
<dbReference type="AlphaFoldDB" id="A0A6I6JLW7"/>
<dbReference type="RefSeq" id="WP_158862159.1">
    <property type="nucleotide sequence ID" value="NZ_CP046401.1"/>
</dbReference>
<organism evidence="2 3">
    <name type="scientific">Maribellus comscasis</name>
    <dbReference type="NCBI Taxonomy" id="2681766"/>
    <lineage>
        <taxon>Bacteria</taxon>
        <taxon>Pseudomonadati</taxon>
        <taxon>Bacteroidota</taxon>
        <taxon>Bacteroidia</taxon>
        <taxon>Marinilabiliales</taxon>
        <taxon>Prolixibacteraceae</taxon>
        <taxon>Maribellus</taxon>
    </lineage>
</organism>
<feature type="domain" description="DUF4332" evidence="1">
    <location>
        <begin position="101"/>
        <end position="218"/>
    </location>
</feature>